<keyword evidence="1" id="KW-0812">Transmembrane</keyword>
<protein>
    <submittedName>
        <fullName evidence="2">Uncharacterized protein</fullName>
    </submittedName>
</protein>
<keyword evidence="1" id="KW-0472">Membrane</keyword>
<evidence type="ECO:0000256" key="1">
    <source>
        <dbReference type="SAM" id="Phobius"/>
    </source>
</evidence>
<organism evidence="2 3">
    <name type="scientific">Fluctibacter halophilus</name>
    <dbReference type="NCBI Taxonomy" id="226011"/>
    <lineage>
        <taxon>Bacteria</taxon>
        <taxon>Pseudomonadati</taxon>
        <taxon>Pseudomonadota</taxon>
        <taxon>Gammaproteobacteria</taxon>
        <taxon>Alteromonadales</taxon>
        <taxon>Alteromonadaceae</taxon>
        <taxon>Fluctibacter</taxon>
    </lineage>
</organism>
<evidence type="ECO:0000313" key="3">
    <source>
        <dbReference type="Proteomes" id="UP001520878"/>
    </source>
</evidence>
<gene>
    <name evidence="2" type="ORF">LJ739_05755</name>
</gene>
<accession>A0ABS8G6N6</accession>
<feature type="transmembrane region" description="Helical" evidence="1">
    <location>
        <begin position="42"/>
        <end position="60"/>
    </location>
</feature>
<keyword evidence="1" id="KW-1133">Transmembrane helix</keyword>
<dbReference type="EMBL" id="JAJEWP010000001">
    <property type="protein sequence ID" value="MCC2615741.1"/>
    <property type="molecule type" value="Genomic_DNA"/>
</dbReference>
<dbReference type="Proteomes" id="UP001520878">
    <property type="component" value="Unassembled WGS sequence"/>
</dbReference>
<name>A0ABS8G6N6_9ALTE</name>
<sequence>MEPTQHDTANAPITPEHQAVMEKAAYNATTELDYGKPGLPSIVFGHFVTIFIALVGPYIIGYSLVVNGLFLGLGLIFSGYMTDWLDKRLNDQRMKRSLDQVLSAQQSDA</sequence>
<keyword evidence="3" id="KW-1185">Reference proteome</keyword>
<proteinExistence type="predicted"/>
<reference evidence="2 3" key="1">
    <citation type="submission" date="2021-10" db="EMBL/GenBank/DDBJ databases">
        <title>Draft genome of Aestuariibacter halophilus JC2043.</title>
        <authorList>
            <person name="Emsley S.A."/>
            <person name="Pfannmuller K.M."/>
            <person name="Ushijima B."/>
            <person name="Saw J.H."/>
            <person name="Videau P."/>
        </authorList>
    </citation>
    <scope>NUCLEOTIDE SEQUENCE [LARGE SCALE GENOMIC DNA]</scope>
    <source>
        <strain evidence="2 3">JC2043</strain>
    </source>
</reference>
<dbReference type="RefSeq" id="WP_229157932.1">
    <property type="nucleotide sequence ID" value="NZ_JAJEWP010000001.1"/>
</dbReference>
<comment type="caution">
    <text evidence="2">The sequence shown here is derived from an EMBL/GenBank/DDBJ whole genome shotgun (WGS) entry which is preliminary data.</text>
</comment>
<evidence type="ECO:0000313" key="2">
    <source>
        <dbReference type="EMBL" id="MCC2615741.1"/>
    </source>
</evidence>
<feature type="transmembrane region" description="Helical" evidence="1">
    <location>
        <begin position="66"/>
        <end position="85"/>
    </location>
</feature>